<dbReference type="InterPro" id="IPR013830">
    <property type="entry name" value="SGNH_hydro"/>
</dbReference>
<evidence type="ECO:0000256" key="2">
    <source>
        <dbReference type="SAM" id="MobiDB-lite"/>
    </source>
</evidence>
<protein>
    <recommendedName>
        <fullName evidence="3">SGNH hydrolase-type esterase domain-containing protein</fullName>
    </recommendedName>
</protein>
<reference evidence="4" key="1">
    <citation type="submission" date="2016-10" db="EMBL/GenBank/DDBJ databases">
        <title>Sequence of Gallionella enrichment culture.</title>
        <authorList>
            <person name="Poehlein A."/>
            <person name="Muehling M."/>
            <person name="Daniel R."/>
        </authorList>
    </citation>
    <scope>NUCLEOTIDE SEQUENCE</scope>
</reference>
<feature type="domain" description="SGNH hydrolase-type esterase" evidence="3">
    <location>
        <begin position="72"/>
        <end position="249"/>
    </location>
</feature>
<dbReference type="EMBL" id="MLJW01003794">
    <property type="protein sequence ID" value="OIQ71293.1"/>
    <property type="molecule type" value="Genomic_DNA"/>
</dbReference>
<comment type="caution">
    <text evidence="4">The sequence shown here is derived from an EMBL/GenBank/DDBJ whole genome shotgun (WGS) entry which is preliminary data.</text>
</comment>
<dbReference type="SUPFAM" id="SSF52266">
    <property type="entry name" value="SGNH hydrolase"/>
    <property type="match status" value="1"/>
</dbReference>
<dbReference type="AlphaFoldDB" id="A0A1J5Q5T6"/>
<dbReference type="PANTHER" id="PTHR11852:SF0">
    <property type="entry name" value="PLATELET-ACTIVATING FACTOR ACETYLHYDROLASE IB SUBUNIT BETA HOMOLOG"/>
    <property type="match status" value="1"/>
</dbReference>
<feature type="region of interest" description="Disordered" evidence="2">
    <location>
        <begin position="263"/>
        <end position="300"/>
    </location>
</feature>
<dbReference type="Pfam" id="PF13472">
    <property type="entry name" value="Lipase_GDSL_2"/>
    <property type="match status" value="1"/>
</dbReference>
<accession>A0A1J5Q5T6</accession>
<evidence type="ECO:0000259" key="3">
    <source>
        <dbReference type="Pfam" id="PF13472"/>
    </source>
</evidence>
<dbReference type="Gene3D" id="3.40.50.1110">
    <property type="entry name" value="SGNH hydrolase"/>
    <property type="match status" value="1"/>
</dbReference>
<organism evidence="4">
    <name type="scientific">mine drainage metagenome</name>
    <dbReference type="NCBI Taxonomy" id="410659"/>
    <lineage>
        <taxon>unclassified sequences</taxon>
        <taxon>metagenomes</taxon>
        <taxon>ecological metagenomes</taxon>
    </lineage>
</organism>
<dbReference type="InterPro" id="IPR036514">
    <property type="entry name" value="SGNH_hydro_sf"/>
</dbReference>
<name>A0A1J5Q5T6_9ZZZZ</name>
<gene>
    <name evidence="4" type="ORF">GALL_470930</name>
</gene>
<sequence length="300" mass="33157">MFTPLIPRGRRAALRMLACMLLPVLPGGPAVARDAVDLAATPIGRMDLPWWRKRFEASLRQARRSEPELVWLGDSITQNWERSGPQPWADCQPVWQREYGRYRPLNFGFIGDTTASVLWRLDHGQVQGVAPRVLILLIGANNLGRPHWGAQLTQPGIAAVIDRLHQLLPQTRVLVLGVLPSKRSDWISAETARINAALAQRYAHSQRVTFEDVGHVLLGPDGQPDPALYMEGHAPNQTVLLHPDAQGMERIARAIAPTVDRLMRHGTSPGRRPHAEIQGQSSQDCASLHPGRALQRGPAG</sequence>
<evidence type="ECO:0000313" key="4">
    <source>
        <dbReference type="EMBL" id="OIQ71293.1"/>
    </source>
</evidence>
<proteinExistence type="inferred from homology"/>
<comment type="similarity">
    <text evidence="1">Belongs to the 'GDSL' lipolytic enzyme family. Platelet-activating factor acetylhydrolase IB beta/gamma subunits subfamily.</text>
</comment>
<dbReference type="PANTHER" id="PTHR11852">
    <property type="entry name" value="PLATELET-ACTIVATING FACTOR ACETYLHYDROLASE"/>
    <property type="match status" value="1"/>
</dbReference>
<evidence type="ECO:0000256" key="1">
    <source>
        <dbReference type="ARBA" id="ARBA00038184"/>
    </source>
</evidence>